<gene>
    <name evidence="4" type="ORF">R1sor_016632</name>
</gene>
<keyword evidence="1" id="KW-0560">Oxidoreductase</keyword>
<name>A0ABD3HG11_9MARC</name>
<dbReference type="Pfam" id="PF03171">
    <property type="entry name" value="2OG-FeII_Oxy"/>
    <property type="match status" value="1"/>
</dbReference>
<comment type="similarity">
    <text evidence="1">Belongs to the iron/ascorbate-dependent oxidoreductase family.</text>
</comment>
<evidence type="ECO:0000313" key="4">
    <source>
        <dbReference type="EMBL" id="KAL3690323.1"/>
    </source>
</evidence>
<dbReference type="PANTHER" id="PTHR47990">
    <property type="entry name" value="2-OXOGLUTARATE (2OG) AND FE(II)-DEPENDENT OXYGENASE SUPERFAMILY PROTEIN-RELATED"/>
    <property type="match status" value="1"/>
</dbReference>
<dbReference type="AlphaFoldDB" id="A0ABD3HG11"/>
<reference evidence="4 5" key="1">
    <citation type="submission" date="2024-09" db="EMBL/GenBank/DDBJ databases">
        <title>Chromosome-scale assembly of Riccia sorocarpa.</title>
        <authorList>
            <person name="Paukszto L."/>
        </authorList>
    </citation>
    <scope>NUCLEOTIDE SEQUENCE [LARGE SCALE GENOMIC DNA]</scope>
    <source>
        <strain evidence="4">LP-2024</strain>
        <tissue evidence="4">Aerial parts of the thallus</tissue>
    </source>
</reference>
<evidence type="ECO:0000256" key="1">
    <source>
        <dbReference type="RuleBase" id="RU003682"/>
    </source>
</evidence>
<comment type="caution">
    <text evidence="4">The sequence shown here is derived from an EMBL/GenBank/DDBJ whole genome shotgun (WGS) entry which is preliminary data.</text>
</comment>
<dbReference type="Gene3D" id="2.60.120.330">
    <property type="entry name" value="B-lactam Antibiotic, Isopenicillin N Synthase, Chain"/>
    <property type="match status" value="1"/>
</dbReference>
<evidence type="ECO:0000259" key="3">
    <source>
        <dbReference type="PROSITE" id="PS51471"/>
    </source>
</evidence>
<evidence type="ECO:0000313" key="5">
    <source>
        <dbReference type="Proteomes" id="UP001633002"/>
    </source>
</evidence>
<dbReference type="GO" id="GO:0046872">
    <property type="term" value="F:metal ion binding"/>
    <property type="evidence" value="ECO:0007669"/>
    <property type="project" value="UniProtKB-KW"/>
</dbReference>
<dbReference type="InterPro" id="IPR005123">
    <property type="entry name" value="Oxoglu/Fe-dep_dioxygenase_dom"/>
</dbReference>
<dbReference type="InterPro" id="IPR027443">
    <property type="entry name" value="IPNS-like_sf"/>
</dbReference>
<dbReference type="GO" id="GO:0016491">
    <property type="term" value="F:oxidoreductase activity"/>
    <property type="evidence" value="ECO:0007669"/>
    <property type="project" value="UniProtKB-KW"/>
</dbReference>
<dbReference type="InterPro" id="IPR050231">
    <property type="entry name" value="Iron_ascorbate_oxido_reductase"/>
</dbReference>
<dbReference type="Proteomes" id="UP001633002">
    <property type="component" value="Unassembled WGS sequence"/>
</dbReference>
<dbReference type="SUPFAM" id="SSF51197">
    <property type="entry name" value="Clavaminate synthase-like"/>
    <property type="match status" value="1"/>
</dbReference>
<keyword evidence="1" id="KW-0479">Metal-binding</keyword>
<keyword evidence="1" id="KW-0408">Iron</keyword>
<feature type="region of interest" description="Disordered" evidence="2">
    <location>
        <begin position="1"/>
        <end position="37"/>
    </location>
</feature>
<evidence type="ECO:0000256" key="2">
    <source>
        <dbReference type="SAM" id="MobiDB-lite"/>
    </source>
</evidence>
<protein>
    <recommendedName>
        <fullName evidence="3">Fe2OG dioxygenase domain-containing protein</fullName>
    </recommendedName>
</protein>
<dbReference type="EMBL" id="JBJQOH010000004">
    <property type="protein sequence ID" value="KAL3690323.1"/>
    <property type="molecule type" value="Genomic_DNA"/>
</dbReference>
<sequence>MALVANPVLRQEIPSKSGSQNEAKRAPTIGDLSKTLKRSGEQRIPDYLELCDEDLSTSASGVHEDRESLGDPQVPQLIAESYKYFEQPVEQKQQTKSFIGDHTTNKLSSLYWAESLMIMGRQDLDAQVLSAWPEGNDSFRDLAAQYLKGTEELTKQLFKLYAEDLGLESDFYSKHIDSCELVGRWNYYPSCPNPSTILGAKSHTDFNMITMLLQDQVGGLQVEREGRWFDVKPIEGSLILNIGDGFHVWTNGIYKTVVHRVLVNTSKPRLALAGLWTPPDTLDYTAPDALVDANHSRLYKSMKAGEYYQNTLEIRNMVDISNGQREHSKILLGPDLLSHWRI</sequence>
<feature type="domain" description="Fe2OG dioxygenase" evidence="3">
    <location>
        <begin position="175"/>
        <end position="278"/>
    </location>
</feature>
<accession>A0ABD3HG11</accession>
<organism evidence="4 5">
    <name type="scientific">Riccia sorocarpa</name>
    <dbReference type="NCBI Taxonomy" id="122646"/>
    <lineage>
        <taxon>Eukaryota</taxon>
        <taxon>Viridiplantae</taxon>
        <taxon>Streptophyta</taxon>
        <taxon>Embryophyta</taxon>
        <taxon>Marchantiophyta</taxon>
        <taxon>Marchantiopsida</taxon>
        <taxon>Marchantiidae</taxon>
        <taxon>Marchantiales</taxon>
        <taxon>Ricciaceae</taxon>
        <taxon>Riccia</taxon>
    </lineage>
</organism>
<proteinExistence type="inferred from homology"/>
<keyword evidence="5" id="KW-1185">Reference proteome</keyword>
<dbReference type="InterPro" id="IPR044861">
    <property type="entry name" value="IPNS-like_FE2OG_OXY"/>
</dbReference>
<dbReference type="PROSITE" id="PS51471">
    <property type="entry name" value="FE2OG_OXY"/>
    <property type="match status" value="1"/>
</dbReference>